<dbReference type="SUPFAM" id="SSF89447">
    <property type="entry name" value="AbrB/MazE/MraZ-like"/>
    <property type="match status" value="1"/>
</dbReference>
<reference evidence="1 2" key="1">
    <citation type="submission" date="2015-05" db="EMBL/GenBank/DDBJ databases">
        <authorList>
            <person name="Wang D.B."/>
            <person name="Wang M."/>
        </authorList>
    </citation>
    <scope>NUCLEOTIDE SEQUENCE [LARGE SCALE GENOMIC DNA]</scope>
    <source>
        <strain evidence="1 2">IMCC 12053</strain>
    </source>
</reference>
<dbReference type="EMBL" id="CP012023">
    <property type="protein sequence ID" value="ALI57062.1"/>
    <property type="molecule type" value="Genomic_DNA"/>
</dbReference>
<dbReference type="AlphaFoldDB" id="A0A0N9ZT40"/>
<accession>A0A0N9ZT40</accession>
<organism evidence="1 2">
    <name type="scientific">Celeribacter marinus</name>
    <dbReference type="NCBI Taxonomy" id="1397108"/>
    <lineage>
        <taxon>Bacteria</taxon>
        <taxon>Pseudomonadati</taxon>
        <taxon>Pseudomonadota</taxon>
        <taxon>Alphaproteobacteria</taxon>
        <taxon>Rhodobacterales</taxon>
        <taxon>Roseobacteraceae</taxon>
        <taxon>Celeribacter</taxon>
    </lineage>
</organism>
<protein>
    <submittedName>
        <fullName evidence="1">Uncharacterized protein</fullName>
    </submittedName>
</protein>
<name>A0A0N9ZT40_9RHOB</name>
<evidence type="ECO:0000313" key="2">
    <source>
        <dbReference type="Proteomes" id="UP000064920"/>
    </source>
</evidence>
<dbReference type="Proteomes" id="UP000064920">
    <property type="component" value="Chromosome"/>
</dbReference>
<sequence>MVTTTNKIKKIGNGHFIPLSAPTMDALQLRAGQQVTLSTDDGTLVVRTVDDDYAKTREAAARVTQRYRRTLVKLGREGDAA</sequence>
<evidence type="ECO:0000313" key="1">
    <source>
        <dbReference type="EMBL" id="ALI57062.1"/>
    </source>
</evidence>
<gene>
    <name evidence="1" type="ORF">IMCC12053_3115</name>
</gene>
<dbReference type="Gene3D" id="2.10.260.10">
    <property type="match status" value="1"/>
</dbReference>
<dbReference type="RefSeq" id="WP_062220539.1">
    <property type="nucleotide sequence ID" value="NZ_CP012023.1"/>
</dbReference>
<dbReference type="InterPro" id="IPR037914">
    <property type="entry name" value="SpoVT-AbrB_sf"/>
</dbReference>
<keyword evidence="2" id="KW-1185">Reference proteome</keyword>
<dbReference type="KEGG" id="cmar:IMCC12053_3115"/>
<proteinExistence type="predicted"/>
<dbReference type="OrthoDB" id="7863942at2"/>
<dbReference type="PATRIC" id="fig|1397108.4.peg.3206"/>